<dbReference type="InterPro" id="IPR011701">
    <property type="entry name" value="MFS"/>
</dbReference>
<comment type="subcellular location">
    <subcellularLocation>
        <location evidence="1">Membrane</location>
        <topology evidence="1">Multi-pass membrane protein</topology>
    </subcellularLocation>
</comment>
<feature type="transmembrane region" description="Helical" evidence="6">
    <location>
        <begin position="158"/>
        <end position="179"/>
    </location>
</feature>
<dbReference type="AlphaFoldDB" id="A0A316UAY7"/>
<dbReference type="RefSeq" id="XP_025348801.1">
    <property type="nucleotide sequence ID" value="XM_025490896.1"/>
</dbReference>
<dbReference type="EMBL" id="KZ819325">
    <property type="protein sequence ID" value="PWN21641.1"/>
    <property type="molecule type" value="Genomic_DNA"/>
</dbReference>
<keyword evidence="3 6" id="KW-1133">Transmembrane helix</keyword>
<evidence type="ECO:0000256" key="5">
    <source>
        <dbReference type="SAM" id="MobiDB-lite"/>
    </source>
</evidence>
<dbReference type="OrthoDB" id="2241241at2759"/>
<dbReference type="GeneID" id="37012630"/>
<evidence type="ECO:0000256" key="6">
    <source>
        <dbReference type="SAM" id="Phobius"/>
    </source>
</evidence>
<accession>A0A316UAY7</accession>
<feature type="transmembrane region" description="Helical" evidence="6">
    <location>
        <begin position="319"/>
        <end position="338"/>
    </location>
</feature>
<keyword evidence="2 6" id="KW-0812">Transmembrane</keyword>
<feature type="transmembrane region" description="Helical" evidence="6">
    <location>
        <begin position="552"/>
        <end position="574"/>
    </location>
</feature>
<feature type="transmembrane region" description="Helical" evidence="6">
    <location>
        <begin position="483"/>
        <end position="507"/>
    </location>
</feature>
<dbReference type="Pfam" id="PF07690">
    <property type="entry name" value="MFS_1"/>
    <property type="match status" value="1"/>
</dbReference>
<feature type="transmembrane region" description="Helical" evidence="6">
    <location>
        <begin position="448"/>
        <end position="471"/>
    </location>
</feature>
<protein>
    <recommendedName>
        <fullName evidence="9">MFS general substrate transporter</fullName>
    </recommendedName>
</protein>
<dbReference type="Gene3D" id="1.20.1250.20">
    <property type="entry name" value="MFS general substrate transporter like domains"/>
    <property type="match status" value="2"/>
</dbReference>
<organism evidence="7 8">
    <name type="scientific">Pseudomicrostroma glucosiphilum</name>
    <dbReference type="NCBI Taxonomy" id="1684307"/>
    <lineage>
        <taxon>Eukaryota</taxon>
        <taxon>Fungi</taxon>
        <taxon>Dikarya</taxon>
        <taxon>Basidiomycota</taxon>
        <taxon>Ustilaginomycotina</taxon>
        <taxon>Exobasidiomycetes</taxon>
        <taxon>Microstromatales</taxon>
        <taxon>Microstromatales incertae sedis</taxon>
        <taxon>Pseudomicrostroma</taxon>
    </lineage>
</organism>
<keyword evidence="8" id="KW-1185">Reference proteome</keyword>
<dbReference type="GO" id="GO:0005886">
    <property type="term" value="C:plasma membrane"/>
    <property type="evidence" value="ECO:0007669"/>
    <property type="project" value="TreeGrafter"/>
</dbReference>
<gene>
    <name evidence="7" type="ORF">BCV69DRAFT_269480</name>
</gene>
<feature type="transmembrane region" description="Helical" evidence="6">
    <location>
        <begin position="223"/>
        <end position="244"/>
    </location>
</feature>
<feature type="transmembrane region" description="Helical" evidence="6">
    <location>
        <begin position="64"/>
        <end position="83"/>
    </location>
</feature>
<proteinExistence type="predicted"/>
<feature type="transmembrane region" description="Helical" evidence="6">
    <location>
        <begin position="191"/>
        <end position="211"/>
    </location>
</feature>
<evidence type="ECO:0000256" key="1">
    <source>
        <dbReference type="ARBA" id="ARBA00004141"/>
    </source>
</evidence>
<evidence type="ECO:0000313" key="8">
    <source>
        <dbReference type="Proteomes" id="UP000245942"/>
    </source>
</evidence>
<keyword evidence="4 6" id="KW-0472">Membrane</keyword>
<evidence type="ECO:0000256" key="4">
    <source>
        <dbReference type="ARBA" id="ARBA00023136"/>
    </source>
</evidence>
<reference evidence="7 8" key="1">
    <citation type="journal article" date="2018" name="Mol. Biol. Evol.">
        <title>Broad Genomic Sampling Reveals a Smut Pathogenic Ancestry of the Fungal Clade Ustilaginomycotina.</title>
        <authorList>
            <person name="Kijpornyongpan T."/>
            <person name="Mondo S.J."/>
            <person name="Barry K."/>
            <person name="Sandor L."/>
            <person name="Lee J."/>
            <person name="Lipzen A."/>
            <person name="Pangilinan J."/>
            <person name="LaButti K."/>
            <person name="Hainaut M."/>
            <person name="Henrissat B."/>
            <person name="Grigoriev I.V."/>
            <person name="Spatafora J.W."/>
            <person name="Aime M.C."/>
        </authorList>
    </citation>
    <scope>NUCLEOTIDE SEQUENCE [LARGE SCALE GENOMIC DNA]</scope>
    <source>
        <strain evidence="7 8">MCA 4718</strain>
    </source>
</reference>
<dbReference type="STRING" id="1684307.A0A316UAY7"/>
<sequence length="616" mass="66671">MAKHLAYEVELPGRAPHEGADTASKTSANGHDGSEGTPTKDVVEFNPAGINRIEAFYAVFGRSWLLWSFWGTFTLWNFAYALSSDTTSTYLTFAESSFSALDLLATIAVVSSIVSAVSQPFWAKWADLWSRHWALLGSLILYTVGYAATAGADNASTLAAGQVLYSAGNAGLSFMLTLIVGDLTSLRWRGLVNGVLSFSYVPFAFLAGNITSGIELTNWRWGYGMFCIIMPVCVAPIILMLLWADRKARRAGGESSLSSIFDAAQVVADRSYGNLYLIRTVISSTDAIGLLLLGFSFALLLSPPTLEAGASGGWDNPSMIAMFVTGGVLFIAFCLWEWKIAAHPIMPLRVLNRTFLLCLGIDFFYYLTGYLTDVYWSSWLYVVTDYSTKDYTYMTEIETVTLCIFGLLAGIVQAYTGRYKYLQVGGLAVRCIGSGINYYQTYGHTSTVVIFFAKFLLCAGGGISVVGSQVASQGSVKHKDLAVAIAVLALWTSIGGAIGEAASGAIWDKQLPLQLAKYVPSLSADQIASIAADVTAAQAAEPRAQIIEAYNATYRALSLPALILVFVPLVMACFTSNYRLDARQNVCEDVVVEPRSQGEVDAELREIEQAKAIEKA</sequence>
<dbReference type="GO" id="GO:0022857">
    <property type="term" value="F:transmembrane transporter activity"/>
    <property type="evidence" value="ECO:0007669"/>
    <property type="project" value="InterPro"/>
</dbReference>
<evidence type="ECO:0000313" key="7">
    <source>
        <dbReference type="EMBL" id="PWN21641.1"/>
    </source>
</evidence>
<name>A0A316UAY7_9BASI</name>
<dbReference type="PANTHER" id="PTHR23501">
    <property type="entry name" value="MAJOR FACILITATOR SUPERFAMILY"/>
    <property type="match status" value="1"/>
</dbReference>
<feature type="transmembrane region" description="Helical" evidence="6">
    <location>
        <begin position="350"/>
        <end position="371"/>
    </location>
</feature>
<dbReference type="SUPFAM" id="SSF103473">
    <property type="entry name" value="MFS general substrate transporter"/>
    <property type="match status" value="2"/>
</dbReference>
<evidence type="ECO:0000256" key="2">
    <source>
        <dbReference type="ARBA" id="ARBA00022692"/>
    </source>
</evidence>
<evidence type="ECO:0000256" key="3">
    <source>
        <dbReference type="ARBA" id="ARBA00022989"/>
    </source>
</evidence>
<feature type="transmembrane region" description="Helical" evidence="6">
    <location>
        <begin position="276"/>
        <end position="299"/>
    </location>
</feature>
<feature type="transmembrane region" description="Helical" evidence="6">
    <location>
        <begin position="391"/>
        <end position="412"/>
    </location>
</feature>
<feature type="transmembrane region" description="Helical" evidence="6">
    <location>
        <begin position="133"/>
        <end position="152"/>
    </location>
</feature>
<dbReference type="InterPro" id="IPR036259">
    <property type="entry name" value="MFS_trans_sf"/>
</dbReference>
<evidence type="ECO:0008006" key="9">
    <source>
        <dbReference type="Google" id="ProtNLM"/>
    </source>
</evidence>
<dbReference type="PANTHER" id="PTHR23501:SF58">
    <property type="entry name" value="LOW AFFINITY HEME TRANSPORTER STR3"/>
    <property type="match status" value="1"/>
</dbReference>
<dbReference type="Proteomes" id="UP000245942">
    <property type="component" value="Unassembled WGS sequence"/>
</dbReference>
<feature type="region of interest" description="Disordered" evidence="5">
    <location>
        <begin position="15"/>
        <end position="40"/>
    </location>
</feature>
<feature type="transmembrane region" description="Helical" evidence="6">
    <location>
        <begin position="103"/>
        <end position="121"/>
    </location>
</feature>